<dbReference type="Gene3D" id="3.10.50.10">
    <property type="match status" value="1"/>
</dbReference>
<feature type="transmembrane region" description="Helical" evidence="15">
    <location>
        <begin position="1282"/>
        <end position="1303"/>
    </location>
</feature>
<dbReference type="SUPFAM" id="SSF51445">
    <property type="entry name" value="(Trans)glycosidases"/>
    <property type="match status" value="1"/>
</dbReference>
<keyword evidence="7 14" id="KW-0378">Hydrolase</keyword>
<dbReference type="Gene3D" id="3.20.20.80">
    <property type="entry name" value="Glycosidases"/>
    <property type="match status" value="1"/>
</dbReference>
<evidence type="ECO:0000256" key="4">
    <source>
        <dbReference type="ARBA" id="ARBA00012729"/>
    </source>
</evidence>
<evidence type="ECO:0000256" key="1">
    <source>
        <dbReference type="ARBA" id="ARBA00000822"/>
    </source>
</evidence>
<comment type="similarity">
    <text evidence="3">Belongs to the glycosyl hydrolase 18 family. Chitinase class V subfamily.</text>
</comment>
<dbReference type="Gene3D" id="3.30.60.10">
    <property type="entry name" value="Endochitinase-like"/>
    <property type="match status" value="1"/>
</dbReference>
<dbReference type="EMBL" id="LKCN02000004">
    <property type="protein sequence ID" value="RCI14282.1"/>
    <property type="molecule type" value="Genomic_DNA"/>
</dbReference>
<dbReference type="GO" id="GO:0000272">
    <property type="term" value="P:polysaccharide catabolic process"/>
    <property type="evidence" value="ECO:0007669"/>
    <property type="project" value="UniProtKB-KW"/>
</dbReference>
<dbReference type="CDD" id="cd00035">
    <property type="entry name" value="ChtBD1"/>
    <property type="match status" value="1"/>
</dbReference>
<evidence type="ECO:0000256" key="6">
    <source>
        <dbReference type="ARBA" id="ARBA00022669"/>
    </source>
</evidence>
<feature type="domain" description="LysM" evidence="16">
    <location>
        <begin position="332"/>
        <end position="377"/>
    </location>
</feature>
<organism evidence="18 19">
    <name type="scientific">Ophiocordyceps polyrhachis-furcata BCC 54312</name>
    <dbReference type="NCBI Taxonomy" id="1330021"/>
    <lineage>
        <taxon>Eukaryota</taxon>
        <taxon>Fungi</taxon>
        <taxon>Dikarya</taxon>
        <taxon>Ascomycota</taxon>
        <taxon>Pezizomycotina</taxon>
        <taxon>Sordariomycetes</taxon>
        <taxon>Hypocreomycetidae</taxon>
        <taxon>Hypocreales</taxon>
        <taxon>Ophiocordycipitaceae</taxon>
        <taxon>Ophiocordyceps</taxon>
    </lineage>
</organism>
<evidence type="ECO:0000256" key="13">
    <source>
        <dbReference type="ARBA" id="ARBA00044955"/>
    </source>
</evidence>
<dbReference type="STRING" id="1330021.A0A367LJ42"/>
<keyword evidence="5" id="KW-0964">Secreted</keyword>
<dbReference type="GO" id="GO:0008061">
    <property type="term" value="F:chitin binding"/>
    <property type="evidence" value="ECO:0007669"/>
    <property type="project" value="UniProtKB-KW"/>
</dbReference>
<dbReference type="GO" id="GO:0005576">
    <property type="term" value="C:extracellular region"/>
    <property type="evidence" value="ECO:0007669"/>
    <property type="project" value="UniProtKB-SubCell"/>
</dbReference>
<dbReference type="InterPro" id="IPR036779">
    <property type="entry name" value="LysM_dom_sf"/>
</dbReference>
<dbReference type="PROSITE" id="PS51782">
    <property type="entry name" value="LYSM"/>
    <property type="match status" value="2"/>
</dbReference>
<gene>
    <name evidence="18" type="ORF">L249_6131</name>
</gene>
<keyword evidence="6" id="KW-0147">Chitin-binding</keyword>
<comment type="subcellular location">
    <subcellularLocation>
        <location evidence="2">Secreted</location>
    </subcellularLocation>
</comment>
<evidence type="ECO:0000256" key="12">
    <source>
        <dbReference type="ARBA" id="ARBA00023326"/>
    </source>
</evidence>
<evidence type="ECO:0000256" key="2">
    <source>
        <dbReference type="ARBA" id="ARBA00004613"/>
    </source>
</evidence>
<evidence type="ECO:0000256" key="7">
    <source>
        <dbReference type="ARBA" id="ARBA00022801"/>
    </source>
</evidence>
<dbReference type="InterPro" id="IPR001223">
    <property type="entry name" value="Glyco_hydro18_cat"/>
</dbReference>
<dbReference type="OrthoDB" id="73875at2759"/>
<dbReference type="InterPro" id="IPR018392">
    <property type="entry name" value="LysM"/>
</dbReference>
<keyword evidence="9" id="KW-0843">Virulence</keyword>
<evidence type="ECO:0000256" key="15">
    <source>
        <dbReference type="SAM" id="Phobius"/>
    </source>
</evidence>
<dbReference type="InterPro" id="IPR011583">
    <property type="entry name" value="Chitinase_II/V-like_cat"/>
</dbReference>
<proteinExistence type="inferred from homology"/>
<keyword evidence="15" id="KW-0812">Transmembrane</keyword>
<keyword evidence="12" id="KW-0624">Polysaccharide degradation</keyword>
<evidence type="ECO:0000259" key="17">
    <source>
        <dbReference type="PROSITE" id="PS51910"/>
    </source>
</evidence>
<dbReference type="Gene3D" id="3.10.350.10">
    <property type="entry name" value="LysM domain"/>
    <property type="match status" value="2"/>
</dbReference>
<evidence type="ECO:0000256" key="11">
    <source>
        <dbReference type="ARBA" id="ARBA00023295"/>
    </source>
</evidence>
<evidence type="ECO:0000256" key="14">
    <source>
        <dbReference type="RuleBase" id="RU000489"/>
    </source>
</evidence>
<dbReference type="SUPFAM" id="SSF54556">
    <property type="entry name" value="Chitinase insertion domain"/>
    <property type="match status" value="1"/>
</dbReference>
<dbReference type="PROSITE" id="PS01095">
    <property type="entry name" value="GH18_1"/>
    <property type="match status" value="1"/>
</dbReference>
<evidence type="ECO:0000313" key="18">
    <source>
        <dbReference type="EMBL" id="RCI14282.1"/>
    </source>
</evidence>
<evidence type="ECO:0000313" key="19">
    <source>
        <dbReference type="Proteomes" id="UP000253664"/>
    </source>
</evidence>
<keyword evidence="15" id="KW-0472">Membrane</keyword>
<dbReference type="PANTHER" id="PTHR47700">
    <property type="entry name" value="V CHITINASE, PUTATIVE (AFU_ORTHOLOGUE AFUA_6G13720)-RELATED"/>
    <property type="match status" value="1"/>
</dbReference>
<evidence type="ECO:0000256" key="3">
    <source>
        <dbReference type="ARBA" id="ARBA00008682"/>
    </source>
</evidence>
<dbReference type="InterPro" id="IPR001579">
    <property type="entry name" value="Glyco_hydro_18_chit_AS"/>
</dbReference>
<evidence type="ECO:0000256" key="9">
    <source>
        <dbReference type="ARBA" id="ARBA00023026"/>
    </source>
</evidence>
<dbReference type="GO" id="GO:0006032">
    <property type="term" value="P:chitin catabolic process"/>
    <property type="evidence" value="ECO:0007669"/>
    <property type="project" value="UniProtKB-KW"/>
</dbReference>
<feature type="transmembrane region" description="Helical" evidence="15">
    <location>
        <begin position="1309"/>
        <end position="1327"/>
    </location>
</feature>
<dbReference type="PROSITE" id="PS51910">
    <property type="entry name" value="GH18_2"/>
    <property type="match status" value="1"/>
</dbReference>
<keyword evidence="10" id="KW-0119">Carbohydrate metabolism</keyword>
<dbReference type="InterPro" id="IPR053214">
    <property type="entry name" value="LysM12-like"/>
</dbReference>
<evidence type="ECO:0000256" key="8">
    <source>
        <dbReference type="ARBA" id="ARBA00023024"/>
    </source>
</evidence>
<reference evidence="18 19" key="1">
    <citation type="journal article" date="2015" name="BMC Genomics">
        <title>Insights from the genome of Ophiocordyceps polyrhachis-furcata to pathogenicity and host specificity in insect fungi.</title>
        <authorList>
            <person name="Wichadakul D."/>
            <person name="Kobmoo N."/>
            <person name="Ingsriswang S."/>
            <person name="Tangphatsornruang S."/>
            <person name="Chantasingh D."/>
            <person name="Luangsa-ard J.J."/>
            <person name="Eurwilaichitr L."/>
        </authorList>
    </citation>
    <scope>NUCLEOTIDE SEQUENCE [LARGE SCALE GENOMIC DNA]</scope>
    <source>
        <strain evidence="18 19">BCC 54312</strain>
    </source>
</reference>
<evidence type="ECO:0000256" key="5">
    <source>
        <dbReference type="ARBA" id="ARBA00022525"/>
    </source>
</evidence>
<keyword evidence="11 14" id="KW-0326">Glycosidase</keyword>
<dbReference type="SMART" id="SM00636">
    <property type="entry name" value="Glyco_18"/>
    <property type="match status" value="1"/>
</dbReference>
<comment type="catalytic activity">
    <reaction evidence="1">
        <text>Random endo-hydrolysis of N-acetyl-beta-D-glucosaminide (1-&gt;4)-beta-linkages in chitin and chitodextrins.</text>
        <dbReference type="EC" id="3.2.1.14"/>
    </reaction>
</comment>
<evidence type="ECO:0000259" key="16">
    <source>
        <dbReference type="PROSITE" id="PS51782"/>
    </source>
</evidence>
<name>A0A367LJ42_9HYPO</name>
<evidence type="ECO:0000256" key="10">
    <source>
        <dbReference type="ARBA" id="ARBA00023277"/>
    </source>
</evidence>
<dbReference type="InterPro" id="IPR029070">
    <property type="entry name" value="Chitinase_insertion_sf"/>
</dbReference>
<dbReference type="PANTHER" id="PTHR47700:SF2">
    <property type="entry name" value="CHITINASE"/>
    <property type="match status" value="1"/>
</dbReference>
<dbReference type="InterPro" id="IPR036861">
    <property type="entry name" value="Endochitinase-like_sf"/>
</dbReference>
<feature type="domain" description="GH18" evidence="17">
    <location>
        <begin position="540"/>
        <end position="915"/>
    </location>
</feature>
<protein>
    <recommendedName>
        <fullName evidence="4">chitinase</fullName>
        <ecNumber evidence="4">3.2.1.14</ecNumber>
    </recommendedName>
</protein>
<comment type="caution">
    <text evidence="18">The sequence shown here is derived from an EMBL/GenBank/DDBJ whole genome shotgun (WGS) entry which is preliminary data.</text>
</comment>
<dbReference type="EC" id="3.2.1.14" evidence="4"/>
<dbReference type="SUPFAM" id="SSF57016">
    <property type="entry name" value="Plant lectins/antimicrobial peptides"/>
    <property type="match status" value="1"/>
</dbReference>
<feature type="domain" description="LysM" evidence="16">
    <location>
        <begin position="396"/>
        <end position="445"/>
    </location>
</feature>
<dbReference type="Pfam" id="PF00704">
    <property type="entry name" value="Glyco_hydro_18"/>
    <property type="match status" value="1"/>
</dbReference>
<dbReference type="CDD" id="cd02878">
    <property type="entry name" value="GH18_zymocin_alpha"/>
    <property type="match status" value="1"/>
</dbReference>
<keyword evidence="15" id="KW-1133">Transmembrane helix</keyword>
<keyword evidence="8" id="KW-0146">Chitin degradation</keyword>
<keyword evidence="19" id="KW-1185">Reference proteome</keyword>
<accession>A0A367LJ42</accession>
<dbReference type="InterPro" id="IPR017853">
    <property type="entry name" value="GH"/>
</dbReference>
<feature type="transmembrane region" description="Helical" evidence="15">
    <location>
        <begin position="1253"/>
        <end position="1270"/>
    </location>
</feature>
<comment type="similarity">
    <text evidence="13">Belongs to the secreted LysM effector family.</text>
</comment>
<dbReference type="Proteomes" id="UP000253664">
    <property type="component" value="Unassembled WGS sequence"/>
</dbReference>
<dbReference type="GO" id="GO:0008843">
    <property type="term" value="F:endochitinase activity"/>
    <property type="evidence" value="ECO:0007669"/>
    <property type="project" value="UniProtKB-EC"/>
</dbReference>
<sequence>MWKHGLFKHPRRPCPTQLLFSTRASRLKTLVVQRAPFLLILVIRCACLSRCLAKFTLLSLTPTMSSLAVLVIVCAALLAGVEAEPGDNALSSELQACPASCRGSPQLWTVYGSLERLESCSGPMLLDFSIHNALDNPEAVVKIRACEANAFLEQEARSPGTCFRGSGTKAVFELATGGDKTSADTKPVLRALGDHLGDRAHCDERLFFGLGRRVAIGIHSGASIDNSAASTILDALLGQMAGGNLRQKMTLQLCGKDRSADHTFGVMVDTTGDLAAVQKAVRSWANATCVDMAYGAASQLDIDIVERPTPSKSDAATSGKSDFKLQARGDCRIEVVWRGSDCPSLARKCGISPQDFTRFNPKADLCSSLAEGQRICCSSGTLPDIRPKPSPDGTCAAYTVGSDDWCLKIAAANDLKVEDIERFNDKTTWGWFGCDNLLSGTKICLSEGKPPLPAPVPNAVCGPLKPGTRLPDSDTNIADLNPCPLNACCNIWGQCGITPDFCTAEKGPRGNPGTAPVKKNGCISHCGTDVANNGAGPDQFMSIGYYEAFNWGRPCLNMRAARLQKADYTHIHWAFGDISPDLSVSVNDSAKQWDDFRKLPQKKIISFGGWAFSTEPATYDIFRRAVEPGNRRRFIDNVVKMVVDNGLDGVDFDWEYPGAPDIPGTPPGLPTDGPNYLAFLQAMRASLPKGASLSMAAPASFWYLRAFPIDKMAEEVDYIVYMTYDLHGQWDYGNSWAQEGCREGNCLRSHVNLTETGYALAMITKAGVKSNKVAVGIASYGRSFGMSKPGCTDPDCHFDGAVDAGRGASSTAKPGRCTKTAGYIANAELREKLAQQETGARTWYDRGSDSNLMVYDNSSWVAYMDGDTRVSRTRHYRNLNFAGTVDWAVDLLDFSSDDGNPGGYDAEEWKDVPGLEPCDKTYGSLDDVAADGGIRPHCVDLYVLQALRSIYKDTMKSYTDMLNKDYAAKFDVYSHAVADHISKTMHDFIIKNGNKYFTCEVGELSVCCDECQQYAGSCPYCFKEGKCYSRYCGPDLEAPCLDSREMFSRRGIEGVVGPAPTSWKSNALVRRQRQLAIKQVRAAEPCPPDYSKHGYGYLPTDGSPPEGSIWWTLVKEDEFYAALLQETGVPKAKTAIGHYTRADTCPNGFPGADSEQGCAYLGYDYNIPVPDHYTAADVKNPKQIVEKAQEKSKNLDGDMEEVMAQIKADLFDGKVDEVVDSVSMPVLILQEAVHQMSQVVKAADEMTEAKRKAIIMAFIGAILFLVPVAGEALGTVAELADVAALVLVVGEAGNVAFDMYSLVEDADNGPLAILGIVLSPLALMRAGDMSRAAKYRRGMSAADVSKMGARVSGSLNTISSIRKRACRARV</sequence>